<evidence type="ECO:0000313" key="2">
    <source>
        <dbReference type="EMBL" id="WDH85006.1"/>
    </source>
</evidence>
<dbReference type="AlphaFoldDB" id="A0AAX3N6M0"/>
<evidence type="ECO:0000313" key="5">
    <source>
        <dbReference type="Proteomes" id="UP001221519"/>
    </source>
</evidence>
<dbReference type="PROSITE" id="PS50965">
    <property type="entry name" value="NERD"/>
    <property type="match status" value="1"/>
</dbReference>
<dbReference type="Pfam" id="PF08378">
    <property type="entry name" value="NERD"/>
    <property type="match status" value="1"/>
</dbReference>
<dbReference type="Proteomes" id="UP001220962">
    <property type="component" value="Chromosome"/>
</dbReference>
<name>A0AAX3N6M0_9BACL</name>
<dbReference type="InterPro" id="IPR011528">
    <property type="entry name" value="NERD"/>
</dbReference>
<dbReference type="Proteomes" id="UP001221519">
    <property type="component" value="Chromosome"/>
</dbReference>
<proteinExistence type="predicted"/>
<gene>
    <name evidence="2" type="ORF">PUW23_04120</name>
    <name evidence="3" type="ORF">PUW25_03795</name>
</gene>
<evidence type="ECO:0000313" key="4">
    <source>
        <dbReference type="Proteomes" id="UP001220962"/>
    </source>
</evidence>
<sequence length="181" mass="21049">MDQLPKECSYISDLMLVNPKSRSGYSQIDHVVVSPYAIFVIETKNYNGEIKGKKEDREWGVSNRYKLYNPLRQNYGHIKAIQAHIPDFKVPYVSMISFTMRCRFNVDPELRKIQSNELIIYDVELSEFIQRKINRLKMEGKNPLLSETEIIEIVGKLRDLNITDPFLREQHVKGAKTASPS</sequence>
<evidence type="ECO:0000313" key="3">
    <source>
        <dbReference type="EMBL" id="WDI04758.1"/>
    </source>
</evidence>
<reference evidence="2 5" key="1">
    <citation type="submission" date="2023-02" db="EMBL/GenBank/DDBJ databases">
        <title>Pathogen: clinical or host-associated sample.</title>
        <authorList>
            <person name="Hergert J."/>
            <person name="Casey R."/>
            <person name="Wagner J."/>
            <person name="Young E.L."/>
            <person name="Oakeson K.F."/>
        </authorList>
    </citation>
    <scope>NUCLEOTIDE SEQUENCE</scope>
    <source>
        <strain evidence="3 5">2022CK-00829</strain>
        <strain evidence="2">2022CK-00830</strain>
    </source>
</reference>
<keyword evidence="5" id="KW-1185">Reference proteome</keyword>
<evidence type="ECO:0000259" key="1">
    <source>
        <dbReference type="PROSITE" id="PS50965"/>
    </source>
</evidence>
<dbReference type="EMBL" id="CP118108">
    <property type="protein sequence ID" value="WDI04758.1"/>
    <property type="molecule type" value="Genomic_DNA"/>
</dbReference>
<organism evidence="2 4">
    <name type="scientific">Paenibacillus urinalis</name>
    <dbReference type="NCBI Taxonomy" id="521520"/>
    <lineage>
        <taxon>Bacteria</taxon>
        <taxon>Bacillati</taxon>
        <taxon>Bacillota</taxon>
        <taxon>Bacilli</taxon>
        <taxon>Bacillales</taxon>
        <taxon>Paenibacillaceae</taxon>
        <taxon>Paenibacillus</taxon>
    </lineage>
</organism>
<dbReference type="RefSeq" id="WP_238546446.1">
    <property type="nucleotide sequence ID" value="NZ_CP118106.1"/>
</dbReference>
<accession>A0AAX3N6M0</accession>
<dbReference type="EMBL" id="CP118101">
    <property type="protein sequence ID" value="WDH85006.1"/>
    <property type="molecule type" value="Genomic_DNA"/>
</dbReference>
<feature type="domain" description="NERD" evidence="1">
    <location>
        <begin position="1"/>
        <end position="105"/>
    </location>
</feature>
<protein>
    <submittedName>
        <fullName evidence="2">Nuclease-related domain-containing protein</fullName>
    </submittedName>
</protein>